<dbReference type="EMBL" id="AYRZ02000012">
    <property type="protein sequence ID" value="PHT66034.1"/>
    <property type="molecule type" value="Genomic_DNA"/>
</dbReference>
<gene>
    <name evidence="5" type="ORF">T459_30459</name>
</gene>
<dbReference type="InterPro" id="IPR036277">
    <property type="entry name" value="SMC_hinge_sf"/>
</dbReference>
<evidence type="ECO:0000313" key="6">
    <source>
        <dbReference type="Proteomes" id="UP000222542"/>
    </source>
</evidence>
<evidence type="ECO:0000256" key="1">
    <source>
        <dbReference type="ARBA" id="ARBA00022618"/>
    </source>
</evidence>
<organism evidence="5 6">
    <name type="scientific">Capsicum annuum</name>
    <name type="common">Capsicum pepper</name>
    <dbReference type="NCBI Taxonomy" id="4072"/>
    <lineage>
        <taxon>Eukaryota</taxon>
        <taxon>Viridiplantae</taxon>
        <taxon>Streptophyta</taxon>
        <taxon>Embryophyta</taxon>
        <taxon>Tracheophyta</taxon>
        <taxon>Spermatophyta</taxon>
        <taxon>Magnoliopsida</taxon>
        <taxon>eudicotyledons</taxon>
        <taxon>Gunneridae</taxon>
        <taxon>Pentapetalae</taxon>
        <taxon>asterids</taxon>
        <taxon>lamiids</taxon>
        <taxon>Solanales</taxon>
        <taxon>Solanaceae</taxon>
        <taxon>Solanoideae</taxon>
        <taxon>Capsiceae</taxon>
        <taxon>Capsicum</taxon>
    </lineage>
</organism>
<sequence>MLAELESHGSRNTKEQEEEIQEVLIHVVEQLVENKPPKKMTLNQLAWLYSINLTASVVKLALWLYCKSSGNDIVRAYAKVTYPLGVLRLRLAVDPGYKTMRSSCYCNLNGTSLNVRVKKSLPEKYYKRAKASLTADLCRPIQKKYNLVVTVAMSRYMDAVVVEDEQTGKECIKVRKRLCHSSDTSNI</sequence>
<evidence type="ECO:0000256" key="2">
    <source>
        <dbReference type="ARBA" id="ARBA00022776"/>
    </source>
</evidence>
<dbReference type="GO" id="GO:0051276">
    <property type="term" value="P:chromosome organization"/>
    <property type="evidence" value="ECO:0007669"/>
    <property type="project" value="InterPro"/>
</dbReference>
<keyword evidence="4" id="KW-0131">Cell cycle</keyword>
<accession>A0A2G2Y8I4</accession>
<dbReference type="GO" id="GO:0005694">
    <property type="term" value="C:chromosome"/>
    <property type="evidence" value="ECO:0007669"/>
    <property type="project" value="InterPro"/>
</dbReference>
<keyword evidence="3" id="KW-0539">Nucleus</keyword>
<reference evidence="5 6" key="1">
    <citation type="journal article" date="2014" name="Nat. Genet.">
        <title>Genome sequence of the hot pepper provides insights into the evolution of pungency in Capsicum species.</title>
        <authorList>
            <person name="Kim S."/>
            <person name="Park M."/>
            <person name="Yeom S.I."/>
            <person name="Kim Y.M."/>
            <person name="Lee J.M."/>
            <person name="Lee H.A."/>
            <person name="Seo E."/>
            <person name="Choi J."/>
            <person name="Cheong K."/>
            <person name="Kim K.T."/>
            <person name="Jung K."/>
            <person name="Lee G.W."/>
            <person name="Oh S.K."/>
            <person name="Bae C."/>
            <person name="Kim S.B."/>
            <person name="Lee H.Y."/>
            <person name="Kim S.Y."/>
            <person name="Kim M.S."/>
            <person name="Kang B.C."/>
            <person name="Jo Y.D."/>
            <person name="Yang H.B."/>
            <person name="Jeong H.J."/>
            <person name="Kang W.H."/>
            <person name="Kwon J.K."/>
            <person name="Shin C."/>
            <person name="Lim J.Y."/>
            <person name="Park J.H."/>
            <person name="Huh J.H."/>
            <person name="Kim J.S."/>
            <person name="Kim B.D."/>
            <person name="Cohen O."/>
            <person name="Paran I."/>
            <person name="Suh M.C."/>
            <person name="Lee S.B."/>
            <person name="Kim Y.K."/>
            <person name="Shin Y."/>
            <person name="Noh S.J."/>
            <person name="Park J."/>
            <person name="Seo Y.S."/>
            <person name="Kwon S.Y."/>
            <person name="Kim H.A."/>
            <person name="Park J.M."/>
            <person name="Kim H.J."/>
            <person name="Choi S.B."/>
            <person name="Bosland P.W."/>
            <person name="Reeves G."/>
            <person name="Jo S.H."/>
            <person name="Lee B.W."/>
            <person name="Cho H.T."/>
            <person name="Choi H.S."/>
            <person name="Lee M.S."/>
            <person name="Yu Y."/>
            <person name="Do Choi Y."/>
            <person name="Park B.S."/>
            <person name="van Deynze A."/>
            <person name="Ashrafi H."/>
            <person name="Hill T."/>
            <person name="Kim W.T."/>
            <person name="Pai H.S."/>
            <person name="Ahn H.K."/>
            <person name="Yeam I."/>
            <person name="Giovannoni J.J."/>
            <person name="Rose J.K."/>
            <person name="Sorensen I."/>
            <person name="Lee S.J."/>
            <person name="Kim R.W."/>
            <person name="Choi I.Y."/>
            <person name="Choi B.S."/>
            <person name="Lim J.S."/>
            <person name="Lee Y.H."/>
            <person name="Choi D."/>
        </authorList>
    </citation>
    <scope>NUCLEOTIDE SEQUENCE [LARGE SCALE GENOMIC DNA]</scope>
    <source>
        <strain evidence="6">cv. CM334</strain>
    </source>
</reference>
<keyword evidence="6" id="KW-1185">Reference proteome</keyword>
<dbReference type="PANTHER" id="PTHR18937:SF12">
    <property type="entry name" value="STRUCTURAL MAINTENANCE OF CHROMOSOMES PROTEIN"/>
    <property type="match status" value="1"/>
</dbReference>
<dbReference type="AlphaFoldDB" id="A0A2G2Y8I4"/>
<proteinExistence type="predicted"/>
<dbReference type="PANTHER" id="PTHR18937">
    <property type="entry name" value="STRUCTURAL MAINTENANCE OF CHROMOSOMES SMC FAMILY MEMBER"/>
    <property type="match status" value="1"/>
</dbReference>
<evidence type="ECO:0000313" key="5">
    <source>
        <dbReference type="EMBL" id="PHT66034.1"/>
    </source>
</evidence>
<evidence type="ECO:0000256" key="4">
    <source>
        <dbReference type="ARBA" id="ARBA00023306"/>
    </source>
</evidence>
<dbReference type="SUPFAM" id="SSF75553">
    <property type="entry name" value="Smc hinge domain"/>
    <property type="match status" value="1"/>
</dbReference>
<dbReference type="GO" id="GO:0005524">
    <property type="term" value="F:ATP binding"/>
    <property type="evidence" value="ECO:0007669"/>
    <property type="project" value="InterPro"/>
</dbReference>
<evidence type="ECO:0000256" key="3">
    <source>
        <dbReference type="ARBA" id="ARBA00023242"/>
    </source>
</evidence>
<comment type="caution">
    <text evidence="5">The sequence shown here is derived from an EMBL/GenBank/DDBJ whole genome shotgun (WGS) entry which is preliminary data.</text>
</comment>
<name>A0A2G2Y8I4_CAPAN</name>
<dbReference type="STRING" id="4072.A0A2G2Y8I4"/>
<dbReference type="GO" id="GO:0051301">
    <property type="term" value="P:cell division"/>
    <property type="evidence" value="ECO:0007669"/>
    <property type="project" value="UniProtKB-KW"/>
</dbReference>
<keyword evidence="2" id="KW-0498">Mitosis</keyword>
<dbReference type="Proteomes" id="UP000222542">
    <property type="component" value="Unassembled WGS sequence"/>
</dbReference>
<reference evidence="5 6" key="2">
    <citation type="journal article" date="2017" name="Genome Biol.">
        <title>New reference genome sequences of hot pepper reveal the massive evolution of plant disease-resistance genes by retroduplication.</title>
        <authorList>
            <person name="Kim S."/>
            <person name="Park J."/>
            <person name="Yeom S.I."/>
            <person name="Kim Y.M."/>
            <person name="Seo E."/>
            <person name="Kim K.T."/>
            <person name="Kim M.S."/>
            <person name="Lee J.M."/>
            <person name="Cheong K."/>
            <person name="Shin H.S."/>
            <person name="Kim S.B."/>
            <person name="Han K."/>
            <person name="Lee J."/>
            <person name="Park M."/>
            <person name="Lee H.A."/>
            <person name="Lee H.Y."/>
            <person name="Lee Y."/>
            <person name="Oh S."/>
            <person name="Lee J.H."/>
            <person name="Choi E."/>
            <person name="Choi E."/>
            <person name="Lee S.E."/>
            <person name="Jeon J."/>
            <person name="Kim H."/>
            <person name="Choi G."/>
            <person name="Song H."/>
            <person name="Lee J."/>
            <person name="Lee S.C."/>
            <person name="Kwon J.K."/>
            <person name="Lee H.Y."/>
            <person name="Koo N."/>
            <person name="Hong Y."/>
            <person name="Kim R.W."/>
            <person name="Kang W.H."/>
            <person name="Huh J.H."/>
            <person name="Kang B.C."/>
            <person name="Yang T.J."/>
            <person name="Lee Y.H."/>
            <person name="Bennetzen J.L."/>
            <person name="Choi D."/>
        </authorList>
    </citation>
    <scope>NUCLEOTIDE SEQUENCE [LARGE SCALE GENOMIC DNA]</scope>
    <source>
        <strain evidence="6">cv. CM334</strain>
    </source>
</reference>
<keyword evidence="1" id="KW-0132">Cell division</keyword>
<dbReference type="Gramene" id="PHT66034">
    <property type="protein sequence ID" value="PHT66034"/>
    <property type="gene ID" value="T459_30459"/>
</dbReference>
<dbReference type="Gene3D" id="1.20.1060.20">
    <property type="match status" value="1"/>
</dbReference>
<protein>
    <submittedName>
        <fullName evidence="5">Uncharacterized protein</fullName>
    </submittedName>
</protein>